<dbReference type="Gene3D" id="2.40.160.60">
    <property type="entry name" value="Outer membrane protein transport protein (OMPP1/FadL/TodX)"/>
    <property type="match status" value="1"/>
</dbReference>
<feature type="chain" id="PRO_5037739538" evidence="1">
    <location>
        <begin position="20"/>
        <end position="396"/>
    </location>
</feature>
<gene>
    <name evidence="3" type="primary">porV</name>
    <name evidence="3" type="ORF">KUV50_07110</name>
</gene>
<dbReference type="EMBL" id="JAHVHU010000006">
    <property type="protein sequence ID" value="MBY5957892.1"/>
    <property type="molecule type" value="Genomic_DNA"/>
</dbReference>
<feature type="domain" description="Type IX secretion system protein PorV" evidence="2">
    <location>
        <begin position="40"/>
        <end position="275"/>
    </location>
</feature>
<feature type="signal peptide" evidence="1">
    <location>
        <begin position="1"/>
        <end position="19"/>
    </location>
</feature>
<dbReference type="RefSeq" id="WP_222579412.1">
    <property type="nucleotide sequence ID" value="NZ_JAHVHU010000006.1"/>
</dbReference>
<evidence type="ECO:0000259" key="2">
    <source>
        <dbReference type="Pfam" id="PF19572"/>
    </source>
</evidence>
<keyword evidence="1" id="KW-0732">Signal</keyword>
<dbReference type="Proteomes" id="UP000753961">
    <property type="component" value="Unassembled WGS sequence"/>
</dbReference>
<proteinExistence type="predicted"/>
<evidence type="ECO:0000313" key="4">
    <source>
        <dbReference type="Proteomes" id="UP000753961"/>
    </source>
</evidence>
<accession>A0A953HLK1</accession>
<dbReference type="InterPro" id="IPR047799">
    <property type="entry name" value="T9SS_OM_PorV"/>
</dbReference>
<evidence type="ECO:0000313" key="3">
    <source>
        <dbReference type="EMBL" id="MBY5957892.1"/>
    </source>
</evidence>
<evidence type="ECO:0000256" key="1">
    <source>
        <dbReference type="SAM" id="SignalP"/>
    </source>
</evidence>
<dbReference type="AlphaFoldDB" id="A0A953HLK1"/>
<sequence>MKKIVLFFLFLISGLYVQAQCELNPVTGELQYPDGTKCPNAIPTAVPFLSITPDARSGAMGDAGIAISGDANAIAYNISRLAFAEEDAGISLTYTPWLKNIGLNDVFLGYVSGYTKIDDFQAVTGSLRYFSLGEIQYTDENGMATGFGSPNEFEVSLGYARLLAENLSVGVGGKFIYSNLASNQTVNGSEIQSGIAGAADISLLYKLEMEGYYENNLNIGLSLRNLGSKISYVKDRSFFIPANIGLGLAYEMNFDEYNKLTLTTDINKLMVPTPQVDSTKQRESLDASPISSWFNSFGDAPTGFKGEMRELTFSFGAEYWYADQFAVRAGYFYESPLKGNRKYLTAGLGIKYNIVGINLAYLLSTQNTLQSSSPLDKTLRFSILFNFGDAANGSRL</sequence>
<reference evidence="3" key="1">
    <citation type="submission" date="2021-06" db="EMBL/GenBank/DDBJ databases">
        <title>44 bacteria genomes isolated from Dapeng, Shenzhen.</title>
        <authorList>
            <person name="Zheng W."/>
            <person name="Yu S."/>
            <person name="Huang Y."/>
        </authorList>
    </citation>
    <scope>NUCLEOTIDE SEQUENCE</scope>
    <source>
        <strain evidence="3">DP5N28-2</strain>
    </source>
</reference>
<organism evidence="3 4">
    <name type="scientific">Membranihabitans marinus</name>
    <dbReference type="NCBI Taxonomy" id="1227546"/>
    <lineage>
        <taxon>Bacteria</taxon>
        <taxon>Pseudomonadati</taxon>
        <taxon>Bacteroidota</taxon>
        <taxon>Saprospiria</taxon>
        <taxon>Saprospirales</taxon>
        <taxon>Saprospiraceae</taxon>
        <taxon>Membranihabitans</taxon>
    </lineage>
</organism>
<dbReference type="SUPFAM" id="SSF56935">
    <property type="entry name" value="Porins"/>
    <property type="match status" value="1"/>
</dbReference>
<protein>
    <submittedName>
        <fullName evidence="3">Type IX secretion system outer membrane channel protein PorV</fullName>
    </submittedName>
</protein>
<comment type="caution">
    <text evidence="3">The sequence shown here is derived from an EMBL/GenBank/DDBJ whole genome shotgun (WGS) entry which is preliminary data.</text>
</comment>
<keyword evidence="4" id="KW-1185">Reference proteome</keyword>
<dbReference type="Pfam" id="PF19572">
    <property type="entry name" value="PorV"/>
    <property type="match status" value="1"/>
</dbReference>
<dbReference type="NCBIfam" id="NF033710">
    <property type="entry name" value="T9SS_OM_PorV"/>
    <property type="match status" value="1"/>
</dbReference>
<dbReference type="InterPro" id="IPR045741">
    <property type="entry name" value="PorV"/>
</dbReference>
<dbReference type="NCBIfam" id="NF033709">
    <property type="entry name" value="PorV_fam"/>
    <property type="match status" value="1"/>
</dbReference>
<name>A0A953HLK1_9BACT</name>